<comment type="caution">
    <text evidence="2">The sequence shown here is derived from an EMBL/GenBank/DDBJ whole genome shotgun (WGS) entry which is preliminary data.</text>
</comment>
<feature type="signal peptide" evidence="1">
    <location>
        <begin position="1"/>
        <end position="21"/>
    </location>
</feature>
<evidence type="ECO:0000256" key="1">
    <source>
        <dbReference type="SAM" id="SignalP"/>
    </source>
</evidence>
<accession>A0A9P7G026</accession>
<dbReference type="EMBL" id="JABCKI010005788">
    <property type="protein sequence ID" value="KAG5638007.1"/>
    <property type="molecule type" value="Genomic_DNA"/>
</dbReference>
<sequence length="272" mass="27974">MVSSALMTLALITLSFGLTFATPGKALDAETLLKNGQEAQRLNVAFTSMKETDPCTSNEKACMSGAVAACRNGTWAVAKGQCSKTQACFALPSVQQLGIDVTCTTEDKVISLINATGAAGGIFGVMKTNAEDSIPSPNSSSMTTLATASASVTPPPHKATVTITLSDTPVTFDPVTRTLSPEQALRVILGLMKHGATIIETPSVTPSITMAISHSNSNTAPTTYTAGPSVSTTSSTLSSYTSTPMTIIPSATIDVEPVITQSASGGDYSYGY</sequence>
<gene>
    <name evidence="2" type="ORF">H0H81_002275</name>
</gene>
<protein>
    <recommendedName>
        <fullName evidence="4">Carbohydrate-binding module family 19 domain-containing protein</fullName>
    </recommendedName>
</protein>
<dbReference type="AlphaFoldDB" id="A0A9P7G026"/>
<dbReference type="Proteomes" id="UP000717328">
    <property type="component" value="Unassembled WGS sequence"/>
</dbReference>
<organism evidence="2 3">
    <name type="scientific">Sphagnurus paluster</name>
    <dbReference type="NCBI Taxonomy" id="117069"/>
    <lineage>
        <taxon>Eukaryota</taxon>
        <taxon>Fungi</taxon>
        <taxon>Dikarya</taxon>
        <taxon>Basidiomycota</taxon>
        <taxon>Agaricomycotina</taxon>
        <taxon>Agaricomycetes</taxon>
        <taxon>Agaricomycetidae</taxon>
        <taxon>Agaricales</taxon>
        <taxon>Tricholomatineae</taxon>
        <taxon>Lyophyllaceae</taxon>
        <taxon>Sphagnurus</taxon>
    </lineage>
</organism>
<keyword evidence="3" id="KW-1185">Reference proteome</keyword>
<keyword evidence="1" id="KW-0732">Signal</keyword>
<reference evidence="2" key="2">
    <citation type="submission" date="2021-10" db="EMBL/GenBank/DDBJ databases">
        <title>Phylogenomics reveals ancestral predisposition of the termite-cultivated fungus Termitomyces towards a domesticated lifestyle.</title>
        <authorList>
            <person name="Auxier B."/>
            <person name="Grum-Grzhimaylo A."/>
            <person name="Cardenas M.E."/>
            <person name="Lodge J.D."/>
            <person name="Laessoe T."/>
            <person name="Pedersen O."/>
            <person name="Smith M.E."/>
            <person name="Kuyper T.W."/>
            <person name="Franco-Molano E.A."/>
            <person name="Baroni T.J."/>
            <person name="Aanen D.K."/>
        </authorList>
    </citation>
    <scope>NUCLEOTIDE SEQUENCE</scope>
    <source>
        <strain evidence="2">D49</strain>
    </source>
</reference>
<evidence type="ECO:0000313" key="3">
    <source>
        <dbReference type="Proteomes" id="UP000717328"/>
    </source>
</evidence>
<dbReference type="OrthoDB" id="2802667at2759"/>
<name>A0A9P7G026_9AGAR</name>
<evidence type="ECO:0000313" key="2">
    <source>
        <dbReference type="EMBL" id="KAG5638007.1"/>
    </source>
</evidence>
<feature type="chain" id="PRO_5040348515" description="Carbohydrate-binding module family 19 domain-containing protein" evidence="1">
    <location>
        <begin position="22"/>
        <end position="272"/>
    </location>
</feature>
<reference evidence="2" key="1">
    <citation type="submission" date="2021-02" db="EMBL/GenBank/DDBJ databases">
        <authorList>
            <person name="Nieuwenhuis M."/>
            <person name="Van De Peppel L.J.J."/>
        </authorList>
    </citation>
    <scope>NUCLEOTIDE SEQUENCE</scope>
    <source>
        <strain evidence="2">D49</strain>
    </source>
</reference>
<proteinExistence type="predicted"/>
<evidence type="ECO:0008006" key="4">
    <source>
        <dbReference type="Google" id="ProtNLM"/>
    </source>
</evidence>